<name>A0A922GAD6_CARIL</name>
<protein>
    <submittedName>
        <fullName evidence="2">Uncharacterized protein</fullName>
    </submittedName>
</protein>
<dbReference type="Proteomes" id="UP000811246">
    <property type="component" value="Chromosome 1"/>
</dbReference>
<dbReference type="EMBL" id="CM031825">
    <property type="protein sequence ID" value="KAG6734605.1"/>
    <property type="molecule type" value="Genomic_DNA"/>
</dbReference>
<gene>
    <name evidence="2" type="ORF">I3842_01G280100</name>
</gene>
<accession>A0A922GAD6</accession>
<reference evidence="2" key="1">
    <citation type="submission" date="2021-01" db="EMBL/GenBank/DDBJ databases">
        <authorList>
            <person name="Lovell J.T."/>
            <person name="Bentley N."/>
            <person name="Bhattarai G."/>
            <person name="Jenkins J.W."/>
            <person name="Sreedasyam A."/>
            <person name="Alarcon Y."/>
            <person name="Bock C."/>
            <person name="Boston L."/>
            <person name="Carlson J."/>
            <person name="Cervantes K."/>
            <person name="Clermont K."/>
            <person name="Krom N."/>
            <person name="Kubenka K."/>
            <person name="Mamidi S."/>
            <person name="Mattison C."/>
            <person name="Monteros M."/>
            <person name="Pisani C."/>
            <person name="Plott C."/>
            <person name="Rajasekar S."/>
            <person name="Rhein H.S."/>
            <person name="Rohla C."/>
            <person name="Song M."/>
            <person name="Hilaire R.S."/>
            <person name="Shu S."/>
            <person name="Wells L."/>
            <person name="Wang X."/>
            <person name="Webber J."/>
            <person name="Heerema R.J."/>
            <person name="Klein P."/>
            <person name="Conner P."/>
            <person name="Grauke L."/>
            <person name="Grimwood J."/>
            <person name="Schmutz J."/>
            <person name="Randall J.J."/>
        </authorList>
    </citation>
    <scope>NUCLEOTIDE SEQUENCE</scope>
    <source>
        <tissue evidence="2">Leaf</tissue>
    </source>
</reference>
<comment type="caution">
    <text evidence="2">The sequence shown here is derived from an EMBL/GenBank/DDBJ whole genome shotgun (WGS) entry which is preliminary data.</text>
</comment>
<sequence length="347" mass="38911">MYFCKELVIDSKCFTLVKEGGRVVITERTWKMMAKVVLGPSAVKWLAKAMDGCTKEDKNDFYTTIREGSSSFIAQRCSNARGRYLAVVEYGAGGKRKFIFVPEEVGYGWSKMGEALWELCDEKRKDGRLMGKLSNAKPQSYREALMVVQPQVARSEGGGRFIPVGEATGQIHVREPCSVQGQLGNRQVGDVTDEETLKLLWEAKSQISELQLKIEHLIRKEWGRAYNGSGMGREGEEKGACKERPVVEALPNKGKEPGPSHGLNPKAWRTRNRQLDPATSEPKNPTMTQAQGEQMSTAKPSPVAQTTPATAEAQILPSRMEENIEIQPRWLFFQILSHRTNRNYMGR</sequence>
<proteinExistence type="predicted"/>
<feature type="compositionally biased region" description="Polar residues" evidence="1">
    <location>
        <begin position="281"/>
        <end position="309"/>
    </location>
</feature>
<evidence type="ECO:0000313" key="2">
    <source>
        <dbReference type="EMBL" id="KAG6734605.1"/>
    </source>
</evidence>
<evidence type="ECO:0000256" key="1">
    <source>
        <dbReference type="SAM" id="MobiDB-lite"/>
    </source>
</evidence>
<evidence type="ECO:0000313" key="3">
    <source>
        <dbReference type="Proteomes" id="UP000811246"/>
    </source>
</evidence>
<feature type="region of interest" description="Disordered" evidence="1">
    <location>
        <begin position="275"/>
        <end position="309"/>
    </location>
</feature>
<organism evidence="2 3">
    <name type="scientific">Carya illinoinensis</name>
    <name type="common">Pecan</name>
    <dbReference type="NCBI Taxonomy" id="32201"/>
    <lineage>
        <taxon>Eukaryota</taxon>
        <taxon>Viridiplantae</taxon>
        <taxon>Streptophyta</taxon>
        <taxon>Embryophyta</taxon>
        <taxon>Tracheophyta</taxon>
        <taxon>Spermatophyta</taxon>
        <taxon>Magnoliopsida</taxon>
        <taxon>eudicotyledons</taxon>
        <taxon>Gunneridae</taxon>
        <taxon>Pentapetalae</taxon>
        <taxon>rosids</taxon>
        <taxon>fabids</taxon>
        <taxon>Fagales</taxon>
        <taxon>Juglandaceae</taxon>
        <taxon>Carya</taxon>
    </lineage>
</organism>
<dbReference type="AlphaFoldDB" id="A0A922GAD6"/>